<dbReference type="PROSITE" id="PS51186">
    <property type="entry name" value="GNAT"/>
    <property type="match status" value="1"/>
</dbReference>
<reference evidence="4 5" key="1">
    <citation type="journal article" date="2019" name="Int. J. Syst. Evol. Microbiol.">
        <title>The Global Catalogue of Microorganisms (GCM) 10K type strain sequencing project: providing services to taxonomists for standard genome sequencing and annotation.</title>
        <authorList>
            <consortium name="The Broad Institute Genomics Platform"/>
            <consortium name="The Broad Institute Genome Sequencing Center for Infectious Disease"/>
            <person name="Wu L."/>
            <person name="Ma J."/>
        </authorList>
    </citation>
    <scope>NUCLEOTIDE SEQUENCE [LARGE SCALE GENOMIC DNA]</scope>
    <source>
        <strain evidence="4 5">JCM 13249</strain>
    </source>
</reference>
<organism evidence="4 5">
    <name type="scientific">Luedemannella helvata</name>
    <dbReference type="NCBI Taxonomy" id="349315"/>
    <lineage>
        <taxon>Bacteria</taxon>
        <taxon>Bacillati</taxon>
        <taxon>Actinomycetota</taxon>
        <taxon>Actinomycetes</taxon>
        <taxon>Micromonosporales</taxon>
        <taxon>Micromonosporaceae</taxon>
        <taxon>Luedemannella</taxon>
    </lineage>
</organism>
<comment type="caution">
    <text evidence="4">The sequence shown here is derived from an EMBL/GenBank/DDBJ whole genome shotgun (WGS) entry which is preliminary data.</text>
</comment>
<dbReference type="PANTHER" id="PTHR43877:SF2">
    <property type="entry name" value="AMINOALKYLPHOSPHONATE N-ACETYLTRANSFERASE-RELATED"/>
    <property type="match status" value="1"/>
</dbReference>
<gene>
    <name evidence="4" type="ORF">GCM10009681_46600</name>
</gene>
<dbReference type="SUPFAM" id="SSF55729">
    <property type="entry name" value="Acyl-CoA N-acyltransferases (Nat)"/>
    <property type="match status" value="1"/>
</dbReference>
<proteinExistence type="predicted"/>
<dbReference type="Gene3D" id="3.40.630.30">
    <property type="match status" value="1"/>
</dbReference>
<name>A0ABN2KYW8_9ACTN</name>
<dbReference type="Proteomes" id="UP001500655">
    <property type="component" value="Unassembled WGS sequence"/>
</dbReference>
<keyword evidence="5" id="KW-1185">Reference proteome</keyword>
<dbReference type="InterPro" id="IPR016181">
    <property type="entry name" value="Acyl_CoA_acyltransferase"/>
</dbReference>
<evidence type="ECO:0000256" key="1">
    <source>
        <dbReference type="ARBA" id="ARBA00022679"/>
    </source>
</evidence>
<evidence type="ECO:0000259" key="3">
    <source>
        <dbReference type="PROSITE" id="PS51186"/>
    </source>
</evidence>
<dbReference type="Pfam" id="PF00583">
    <property type="entry name" value="Acetyltransf_1"/>
    <property type="match status" value="1"/>
</dbReference>
<evidence type="ECO:0000256" key="2">
    <source>
        <dbReference type="ARBA" id="ARBA00023315"/>
    </source>
</evidence>
<dbReference type="InterPro" id="IPR050832">
    <property type="entry name" value="Bact_Acetyltransf"/>
</dbReference>
<keyword evidence="1" id="KW-0808">Transferase</keyword>
<dbReference type="PANTHER" id="PTHR43877">
    <property type="entry name" value="AMINOALKYLPHOSPHONATE N-ACETYLTRANSFERASE-RELATED-RELATED"/>
    <property type="match status" value="1"/>
</dbReference>
<dbReference type="EMBL" id="BAAALS010000027">
    <property type="protein sequence ID" value="GAA1769860.1"/>
    <property type="molecule type" value="Genomic_DNA"/>
</dbReference>
<protein>
    <recommendedName>
        <fullName evidence="3">N-acetyltransferase domain-containing protein</fullName>
    </recommendedName>
</protein>
<evidence type="ECO:0000313" key="4">
    <source>
        <dbReference type="EMBL" id="GAA1769860.1"/>
    </source>
</evidence>
<dbReference type="CDD" id="cd04301">
    <property type="entry name" value="NAT_SF"/>
    <property type="match status" value="1"/>
</dbReference>
<keyword evidence="2" id="KW-0012">Acyltransferase</keyword>
<dbReference type="RefSeq" id="WP_344085905.1">
    <property type="nucleotide sequence ID" value="NZ_BAAALS010000027.1"/>
</dbReference>
<evidence type="ECO:0000313" key="5">
    <source>
        <dbReference type="Proteomes" id="UP001500655"/>
    </source>
</evidence>
<accession>A0ABN2KYW8</accession>
<sequence length="182" mass="19661">MTETMRAQALPAGLTIRPYRPSDHGAVRRLWAEFTEHQRRLYQDPRLGGRDPGAGFEEYLTRLDLSGIWVADEREEGVVGFVGLIMDGRAGKVDPVVVSAPWRGRGVGRGLLTKVADEAGRRGLARLTVSPGARDDSALRSLHAAGFDMVATVTLSRDLRGGSGADESAGEPILLHGLRFST</sequence>
<feature type="domain" description="N-acetyltransferase" evidence="3">
    <location>
        <begin position="14"/>
        <end position="160"/>
    </location>
</feature>
<dbReference type="InterPro" id="IPR000182">
    <property type="entry name" value="GNAT_dom"/>
</dbReference>